<dbReference type="STRING" id="326475.AWB66_05210"/>
<name>A0A158K2V0_9BURK</name>
<dbReference type="InterPro" id="IPR011990">
    <property type="entry name" value="TPR-like_helical_dom_sf"/>
</dbReference>
<dbReference type="InterPro" id="IPR019734">
    <property type="entry name" value="TPR_rpt"/>
</dbReference>
<dbReference type="GO" id="GO:0017004">
    <property type="term" value="P:cytochrome complex assembly"/>
    <property type="evidence" value="ECO:0007669"/>
    <property type="project" value="UniProtKB-KW"/>
</dbReference>
<dbReference type="SUPFAM" id="SSF48452">
    <property type="entry name" value="TPR-like"/>
    <property type="match status" value="1"/>
</dbReference>
<keyword evidence="3" id="KW-0201">Cytochrome c-type biogenesis</keyword>
<dbReference type="InterPro" id="IPR056413">
    <property type="entry name" value="TPR_CcmH_CycH"/>
</dbReference>
<dbReference type="Pfam" id="PF23914">
    <property type="entry name" value="TPR_CcmH_CycH"/>
    <property type="match status" value="1"/>
</dbReference>
<dbReference type="InterPro" id="IPR017560">
    <property type="entry name" value="Cyt_c_biogenesis_CcmI"/>
</dbReference>
<evidence type="ECO:0000256" key="6">
    <source>
        <dbReference type="SAM" id="Phobius"/>
    </source>
</evidence>
<keyword evidence="6" id="KW-0472">Membrane</keyword>
<dbReference type="RefSeq" id="WP_087632971.1">
    <property type="nucleotide sequence ID" value="NZ_FCNZ02000026.1"/>
</dbReference>
<evidence type="ECO:0000256" key="2">
    <source>
        <dbReference type="ARBA" id="ARBA00022737"/>
    </source>
</evidence>
<feature type="transmembrane region" description="Helical" evidence="6">
    <location>
        <begin position="94"/>
        <end position="117"/>
    </location>
</feature>
<feature type="domain" description="Cytochrome c-type biogenesis protein H TPR" evidence="7">
    <location>
        <begin position="149"/>
        <end position="264"/>
    </location>
</feature>
<evidence type="ECO:0000256" key="4">
    <source>
        <dbReference type="ARBA" id="ARBA00022803"/>
    </source>
</evidence>
<dbReference type="Proteomes" id="UP000054717">
    <property type="component" value="Unassembled WGS sequence"/>
</dbReference>
<evidence type="ECO:0000313" key="9">
    <source>
        <dbReference type="Proteomes" id="UP000054717"/>
    </source>
</evidence>
<dbReference type="NCBIfam" id="TIGR03142">
    <property type="entry name" value="cytochro_ccmI"/>
    <property type="match status" value="1"/>
</dbReference>
<reference evidence="8" key="1">
    <citation type="submission" date="2016-01" db="EMBL/GenBank/DDBJ databases">
        <authorList>
            <person name="Peeters Charlotte."/>
        </authorList>
    </citation>
    <scope>NUCLEOTIDE SEQUENCE</scope>
    <source>
        <strain evidence="8">LMG 22936</strain>
    </source>
</reference>
<evidence type="ECO:0000313" key="8">
    <source>
        <dbReference type="EMBL" id="SAL75514.1"/>
    </source>
</evidence>
<dbReference type="EMBL" id="FCNZ02000026">
    <property type="protein sequence ID" value="SAL75514.1"/>
    <property type="molecule type" value="Genomic_DNA"/>
</dbReference>
<accession>A0A158K2V0</accession>
<feature type="repeat" description="TPR" evidence="5">
    <location>
        <begin position="160"/>
        <end position="193"/>
    </location>
</feature>
<dbReference type="PANTHER" id="PTHR47870">
    <property type="entry name" value="CYTOCHROME C-TYPE BIOGENESIS PROTEIN CCMH"/>
    <property type="match status" value="1"/>
</dbReference>
<organism evidence="8 9">
    <name type="scientific">Caballeronia telluris</name>
    <dbReference type="NCBI Taxonomy" id="326475"/>
    <lineage>
        <taxon>Bacteria</taxon>
        <taxon>Pseudomonadati</taxon>
        <taxon>Pseudomonadota</taxon>
        <taxon>Betaproteobacteria</taxon>
        <taxon>Burkholderiales</taxon>
        <taxon>Burkholderiaceae</taxon>
        <taxon>Caballeronia</taxon>
    </lineage>
</organism>
<comment type="subcellular location">
    <subcellularLocation>
        <location evidence="1">Cell envelope</location>
    </subcellularLocation>
</comment>
<dbReference type="InterPro" id="IPR051263">
    <property type="entry name" value="C-type_cytochrome_biogenesis"/>
</dbReference>
<dbReference type="AlphaFoldDB" id="A0A158K2V0"/>
<sequence length="291" mass="30866">MTEFWTIAAAMLVGALLCVTWPLLRGAGRPDGPDSRALLVALYRDELERAESDRRTGALSKDAYESTRREIETRLFDDVDSVRPPGTIQASQGFAARAATAGLMVALLPSAVLALYLKLGEPRALALDATPGGQHEMASGTLDVMVSRLALRLRDRSGTADDWAMLARSYFVLDRANDAVAAYARAVALAPRDAQLRADYADALASARGSGLAGSSLEQIDAALALDAANPKALALAGSAALDRRDYAAALDYWQRLANALEPGTAAQTQARRNIDEARSLLAAKTPAASR</sequence>
<dbReference type="Gene3D" id="1.25.40.10">
    <property type="entry name" value="Tetratricopeptide repeat domain"/>
    <property type="match status" value="1"/>
</dbReference>
<evidence type="ECO:0000256" key="5">
    <source>
        <dbReference type="PROSITE-ProRule" id="PRU00339"/>
    </source>
</evidence>
<keyword evidence="4 5" id="KW-0802">TPR repeat</keyword>
<dbReference type="GO" id="GO:0030313">
    <property type="term" value="C:cell envelope"/>
    <property type="evidence" value="ECO:0007669"/>
    <property type="project" value="UniProtKB-SubCell"/>
</dbReference>
<evidence type="ECO:0000259" key="7">
    <source>
        <dbReference type="Pfam" id="PF23914"/>
    </source>
</evidence>
<keyword evidence="9" id="KW-1185">Reference proteome</keyword>
<keyword evidence="6" id="KW-1133">Transmembrane helix</keyword>
<comment type="caution">
    <text evidence="8">The sequence shown here is derived from an EMBL/GenBank/DDBJ whole genome shotgun (WGS) entry which is preliminary data.</text>
</comment>
<keyword evidence="2" id="KW-0677">Repeat</keyword>
<evidence type="ECO:0000256" key="1">
    <source>
        <dbReference type="ARBA" id="ARBA00004196"/>
    </source>
</evidence>
<gene>
    <name evidence="8" type="primary">nrfG</name>
    <name evidence="8" type="ORF">AWB66_05210</name>
</gene>
<dbReference type="PANTHER" id="PTHR47870:SF1">
    <property type="entry name" value="CYTOCHROME C-TYPE BIOGENESIS PROTEIN CCMH"/>
    <property type="match status" value="1"/>
</dbReference>
<keyword evidence="6" id="KW-0812">Transmembrane</keyword>
<proteinExistence type="predicted"/>
<protein>
    <submittedName>
        <fullName evidence="8">Formate-dependent nitrite reductase complex subunit NrfG</fullName>
    </submittedName>
</protein>
<dbReference type="PROSITE" id="PS50005">
    <property type="entry name" value="TPR"/>
    <property type="match status" value="1"/>
</dbReference>
<evidence type="ECO:0000256" key="3">
    <source>
        <dbReference type="ARBA" id="ARBA00022748"/>
    </source>
</evidence>